<keyword evidence="5 10" id="KW-0808">Transferase</keyword>
<comment type="similarity">
    <text evidence="2 10">Belongs to the glycosyltransferase 2 family.</text>
</comment>
<sequence length="413" mass="47171">MVLELLFSFAFFYPVAMSFFWVVGGLYYYLRRERNAPPRDQPPPLAESPMVSILVPCHNESANIGETIASLLAQRYPHFEIIAVNDGSDDDTGPKLDALAEQHPQVRAIHLDRNLGKANALRMGALAARSEYLVCIDGDALLDPHACHWMAWHLCSGPRVGAVTGNPRIRNRSTLLGKLQVGEFSSIIGMIKRAQRSYGRLFTISGVVSAFRKTALHQVGYWSDDMVTEDIDISWRLQMNHWDIRYEPNALAWILMPETLRGLWKQRLRWAQGGVEVLLRHGLKLFTWRRRRMWGVMAEYLLSLLWATVMLAIIVLWLAGMVFPLPPALRVDGLVPGWHGLVLALICLLQFAVALLIDRRYEAKIGRYYYWMIWYPAAYWLLSLATTLTAVPKTLLKRRGQLAVWTSPDRGYR</sequence>
<feature type="transmembrane region" description="Helical" evidence="10">
    <location>
        <begin position="300"/>
        <end position="325"/>
    </location>
</feature>
<protein>
    <recommendedName>
        <fullName evidence="9 10">Poly-beta-1,6-N-acetyl-D-glucosamine synthase</fullName>
        <shortName evidence="10">Poly-beta-1,6-GlcNAc synthase</shortName>
        <ecNumber evidence="10">2.4.1.-</ecNumber>
    </recommendedName>
</protein>
<name>A0ABU7YW73_9GAMM</name>
<keyword evidence="7 10" id="KW-1133">Transmembrane helix</keyword>
<evidence type="ECO:0000256" key="5">
    <source>
        <dbReference type="ARBA" id="ARBA00022679"/>
    </source>
</evidence>
<dbReference type="PANTHER" id="PTHR43630:SF1">
    <property type="entry name" value="POLY-BETA-1,6-N-ACETYL-D-GLUCOSAMINE SYNTHASE"/>
    <property type="match status" value="1"/>
</dbReference>
<dbReference type="EMBL" id="JAXGFP010000002">
    <property type="protein sequence ID" value="MEG3183200.1"/>
    <property type="molecule type" value="Genomic_DNA"/>
</dbReference>
<evidence type="ECO:0000256" key="9">
    <source>
        <dbReference type="NCBIfam" id="TIGR03937"/>
    </source>
</evidence>
<keyword evidence="3 10" id="KW-1003">Cell membrane</keyword>
<feature type="transmembrane region" description="Helical" evidence="10">
    <location>
        <begin position="337"/>
        <end position="357"/>
    </location>
</feature>
<dbReference type="CDD" id="cd06423">
    <property type="entry name" value="CESA_like"/>
    <property type="match status" value="1"/>
</dbReference>
<proteinExistence type="inferred from homology"/>
<accession>A0ABU7YW73</accession>
<evidence type="ECO:0000256" key="1">
    <source>
        <dbReference type="ARBA" id="ARBA00004651"/>
    </source>
</evidence>
<evidence type="ECO:0000256" key="6">
    <source>
        <dbReference type="ARBA" id="ARBA00022692"/>
    </source>
</evidence>
<dbReference type="Gene3D" id="3.90.550.10">
    <property type="entry name" value="Spore Coat Polysaccharide Biosynthesis Protein SpsA, Chain A"/>
    <property type="match status" value="1"/>
</dbReference>
<evidence type="ECO:0000256" key="3">
    <source>
        <dbReference type="ARBA" id="ARBA00022475"/>
    </source>
</evidence>
<organism evidence="11 12">
    <name type="scientific">Novilysobacter erysipheiresistens</name>
    <dbReference type="NCBI Taxonomy" id="1749332"/>
    <lineage>
        <taxon>Bacteria</taxon>
        <taxon>Pseudomonadati</taxon>
        <taxon>Pseudomonadota</taxon>
        <taxon>Gammaproteobacteria</taxon>
        <taxon>Lysobacterales</taxon>
        <taxon>Lysobacteraceae</taxon>
        <taxon>Novilysobacter</taxon>
    </lineage>
</organism>
<feature type="transmembrane region" description="Helical" evidence="10">
    <location>
        <begin position="369"/>
        <end position="391"/>
    </location>
</feature>
<evidence type="ECO:0000256" key="4">
    <source>
        <dbReference type="ARBA" id="ARBA00022676"/>
    </source>
</evidence>
<keyword evidence="4 10" id="KW-0328">Glycosyltransferase</keyword>
<keyword evidence="8 10" id="KW-0472">Membrane</keyword>
<dbReference type="EC" id="2.4.1.-" evidence="10"/>
<dbReference type="SUPFAM" id="SSF53448">
    <property type="entry name" value="Nucleotide-diphospho-sugar transferases"/>
    <property type="match status" value="1"/>
</dbReference>
<evidence type="ECO:0000313" key="12">
    <source>
        <dbReference type="Proteomes" id="UP001355056"/>
    </source>
</evidence>
<keyword evidence="12" id="KW-1185">Reference proteome</keyword>
<dbReference type="Pfam" id="PF13641">
    <property type="entry name" value="Glyco_tranf_2_3"/>
    <property type="match status" value="1"/>
</dbReference>
<evidence type="ECO:0000256" key="7">
    <source>
        <dbReference type="ARBA" id="ARBA00022989"/>
    </source>
</evidence>
<reference evidence="11 12" key="1">
    <citation type="journal article" date="2016" name="Int. J. Syst. Evol. Microbiol.">
        <title>Lysobacter erysipheiresistens sp. nov., an antagonist of powdery mildew, isolated from tobacco-cultivated soil.</title>
        <authorList>
            <person name="Xie B."/>
            <person name="Li T."/>
            <person name="Lin X."/>
            <person name="Wang C.J."/>
            <person name="Chen Y.J."/>
            <person name="Liu W.J."/>
            <person name="Zhao Z.W."/>
        </authorList>
    </citation>
    <scope>NUCLEOTIDE SEQUENCE [LARGE SCALE GENOMIC DNA]</scope>
    <source>
        <strain evidence="11 12">RS-LYSO-3</strain>
    </source>
</reference>
<dbReference type="RefSeq" id="WP_332614998.1">
    <property type="nucleotide sequence ID" value="NZ_JAXGFP010000002.1"/>
</dbReference>
<dbReference type="InterPro" id="IPR029044">
    <property type="entry name" value="Nucleotide-diphossugar_trans"/>
</dbReference>
<feature type="transmembrane region" description="Helical" evidence="10">
    <location>
        <begin position="6"/>
        <end position="30"/>
    </location>
</feature>
<dbReference type="NCBIfam" id="TIGR03937">
    <property type="entry name" value="PgaC_IcaA"/>
    <property type="match status" value="1"/>
</dbReference>
<keyword evidence="6 10" id="KW-0812">Transmembrane</keyword>
<evidence type="ECO:0000256" key="2">
    <source>
        <dbReference type="ARBA" id="ARBA00006739"/>
    </source>
</evidence>
<comment type="subcellular location">
    <subcellularLocation>
        <location evidence="1 10">Cell membrane</location>
        <topology evidence="1 10">Multi-pass membrane protein</topology>
    </subcellularLocation>
</comment>
<dbReference type="Proteomes" id="UP001355056">
    <property type="component" value="Unassembled WGS sequence"/>
</dbReference>
<comment type="caution">
    <text evidence="11">The sequence shown here is derived from an EMBL/GenBank/DDBJ whole genome shotgun (WGS) entry which is preliminary data.</text>
</comment>
<gene>
    <name evidence="11" type="primary">pgaC</name>
    <name evidence="11" type="ORF">SNE34_04125</name>
</gene>
<evidence type="ECO:0000313" key="11">
    <source>
        <dbReference type="EMBL" id="MEG3183200.1"/>
    </source>
</evidence>
<dbReference type="InterPro" id="IPR023853">
    <property type="entry name" value="PGA_PgaC/IcaA"/>
</dbReference>
<evidence type="ECO:0000256" key="10">
    <source>
        <dbReference type="RuleBase" id="RU364028"/>
    </source>
</evidence>
<evidence type="ECO:0000256" key="8">
    <source>
        <dbReference type="ARBA" id="ARBA00023136"/>
    </source>
</evidence>
<dbReference type="PANTHER" id="PTHR43630">
    <property type="entry name" value="POLY-BETA-1,6-N-ACETYL-D-GLUCOSAMINE SYNTHASE"/>
    <property type="match status" value="1"/>
</dbReference>